<evidence type="ECO:0000313" key="1">
    <source>
        <dbReference type="EMBL" id="MCL6728667.1"/>
    </source>
</evidence>
<accession>A0ABT0RYM6</accession>
<protein>
    <submittedName>
        <fullName evidence="1">DUF2793 domain-containing protein</fullName>
    </submittedName>
</protein>
<dbReference type="EMBL" id="JAMGBE010000001">
    <property type="protein sequence ID" value="MCL6728667.1"/>
    <property type="molecule type" value="Genomic_DNA"/>
</dbReference>
<dbReference type="RefSeq" id="WP_249830172.1">
    <property type="nucleotide sequence ID" value="NZ_JAMGBE010000001.1"/>
</dbReference>
<dbReference type="Pfam" id="PF10983">
    <property type="entry name" value="DUF2793"/>
    <property type="match status" value="1"/>
</dbReference>
<sequence length="179" mass="19601">MAAIAAQFAANVWRLKLRSERWDNEALQILDSLIHPVLEEVEGREPPNSPAPGSCYIVPDGAIGEWSREDKKLACFTQAGWRFLEPYEGLTAVRQADAVPVIYLNGQWNFGKLRGFELIIDGRKMIGRPTAPIAAPAGGSVVDKEARAALAEVLHSLRSHGLIEAQKESRISRGKGTCV</sequence>
<keyword evidence="2" id="KW-1185">Reference proteome</keyword>
<organism evidence="1 2">
    <name type="scientific">Sphingomonas hankyongi</name>
    <dbReference type="NCBI Taxonomy" id="2908209"/>
    <lineage>
        <taxon>Bacteria</taxon>
        <taxon>Pseudomonadati</taxon>
        <taxon>Pseudomonadota</taxon>
        <taxon>Alphaproteobacteria</taxon>
        <taxon>Sphingomonadales</taxon>
        <taxon>Sphingomonadaceae</taxon>
        <taxon>Sphingomonas</taxon>
    </lineage>
</organism>
<name>A0ABT0RYM6_9SPHN</name>
<reference evidence="1" key="1">
    <citation type="submission" date="2022-05" db="EMBL/GenBank/DDBJ databases">
        <authorList>
            <person name="Jo J.-H."/>
            <person name="Im W.-T."/>
        </authorList>
    </citation>
    <scope>NUCLEOTIDE SEQUENCE</scope>
    <source>
        <strain evidence="1">SE220</strain>
    </source>
</reference>
<gene>
    <name evidence="1" type="ORF">LZ538_01185</name>
</gene>
<dbReference type="InterPro" id="IPR021251">
    <property type="entry name" value="DUF2793"/>
</dbReference>
<dbReference type="Proteomes" id="UP001165342">
    <property type="component" value="Unassembled WGS sequence"/>
</dbReference>
<evidence type="ECO:0000313" key="2">
    <source>
        <dbReference type="Proteomes" id="UP001165342"/>
    </source>
</evidence>
<comment type="caution">
    <text evidence="1">The sequence shown here is derived from an EMBL/GenBank/DDBJ whole genome shotgun (WGS) entry which is preliminary data.</text>
</comment>
<proteinExistence type="predicted"/>